<evidence type="ECO:0000313" key="2">
    <source>
        <dbReference type="Proteomes" id="UP001175227"/>
    </source>
</evidence>
<keyword evidence="2" id="KW-1185">Reference proteome</keyword>
<name>A0AA39PMH4_9AGAR</name>
<evidence type="ECO:0000313" key="1">
    <source>
        <dbReference type="EMBL" id="KAK0487053.1"/>
    </source>
</evidence>
<gene>
    <name evidence="1" type="ORF">IW261DRAFT_1414823</name>
</gene>
<accession>A0AA39PMH4</accession>
<reference evidence="1" key="1">
    <citation type="submission" date="2023-06" db="EMBL/GenBank/DDBJ databases">
        <authorList>
            <consortium name="Lawrence Berkeley National Laboratory"/>
            <person name="Ahrendt S."/>
            <person name="Sahu N."/>
            <person name="Indic B."/>
            <person name="Wong-Bajracharya J."/>
            <person name="Merenyi Z."/>
            <person name="Ke H.-M."/>
            <person name="Monk M."/>
            <person name="Kocsube S."/>
            <person name="Drula E."/>
            <person name="Lipzen A."/>
            <person name="Balint B."/>
            <person name="Henrissat B."/>
            <person name="Andreopoulos B."/>
            <person name="Martin F.M."/>
            <person name="Harder C.B."/>
            <person name="Rigling D."/>
            <person name="Ford K.L."/>
            <person name="Foster G.D."/>
            <person name="Pangilinan J."/>
            <person name="Papanicolaou A."/>
            <person name="Barry K."/>
            <person name="LaButti K."/>
            <person name="Viragh M."/>
            <person name="Koriabine M."/>
            <person name="Yan M."/>
            <person name="Riley R."/>
            <person name="Champramary S."/>
            <person name="Plett K.L."/>
            <person name="Tsai I.J."/>
            <person name="Slot J."/>
            <person name="Sipos G."/>
            <person name="Plett J."/>
            <person name="Nagy L.G."/>
            <person name="Grigoriev I.V."/>
        </authorList>
    </citation>
    <scope>NUCLEOTIDE SEQUENCE</scope>
    <source>
        <strain evidence="1">ICMP 16352</strain>
    </source>
</reference>
<proteinExistence type="predicted"/>
<organism evidence="1 2">
    <name type="scientific">Armillaria novae-zelandiae</name>
    <dbReference type="NCBI Taxonomy" id="153914"/>
    <lineage>
        <taxon>Eukaryota</taxon>
        <taxon>Fungi</taxon>
        <taxon>Dikarya</taxon>
        <taxon>Basidiomycota</taxon>
        <taxon>Agaricomycotina</taxon>
        <taxon>Agaricomycetes</taxon>
        <taxon>Agaricomycetidae</taxon>
        <taxon>Agaricales</taxon>
        <taxon>Marasmiineae</taxon>
        <taxon>Physalacriaceae</taxon>
        <taxon>Armillaria</taxon>
    </lineage>
</organism>
<dbReference type="AlphaFoldDB" id="A0AA39PMH4"/>
<dbReference type="EMBL" id="JAUEPR010000003">
    <property type="protein sequence ID" value="KAK0487053.1"/>
    <property type="molecule type" value="Genomic_DNA"/>
</dbReference>
<dbReference type="Proteomes" id="UP001175227">
    <property type="component" value="Unassembled WGS sequence"/>
</dbReference>
<sequence>MDTESEQACQARLQREEHAKRFRVPGSKGAAVFTWTVDDEKGYRVHRHVHYGEVEDVWMQYRDSQRRYDVFHNEWDLNSDFDPMAHFEMEEDEDQELYFGVGTASEATEPSTILLHSHQPVEKEGLGLCLVRQEGSKLCPEKLKTTTLEEILAMVHGIFIPPSETDGASMSTVETQKVERCKSLLSGKAMERDSYNVIPNKQLTFLYDGLLSLGNVPHWFPTEWSDLDPSSPRYLLKVYNKTFKVSKIRMAEGVEAVYAISDGKKTSYKLIVPRASAVLLALHHGSSHTLDELTEYLCTWGIRLLTCKQILVRDRQLRMFLRAVEHIPYHMKGSELDMEDYSSYVGRYRQLFKTNKILHAALKHGGLIWRLAIEEVPEDYVTTSPGDRVTQISSFLRMAEGDELWDEMLTKDQINVICRVYKVEGEGDGRKKGFGDHWQLLTEHLSWFPKDASWRGSGLDVDFWSADCKYWYQRQVERYLGGDFKCETQTKWKRSLKLWRDAPKVSGCLEHLSCSFLERGFFACLQTSDSFPF</sequence>
<protein>
    <submittedName>
        <fullName evidence="1">Uncharacterized protein</fullName>
    </submittedName>
</protein>
<comment type="caution">
    <text evidence="1">The sequence shown here is derived from an EMBL/GenBank/DDBJ whole genome shotgun (WGS) entry which is preliminary data.</text>
</comment>